<evidence type="ECO:0000313" key="3">
    <source>
        <dbReference type="Proteomes" id="UP001208017"/>
    </source>
</evidence>
<name>A0ABT3WYU5_9BACL</name>
<dbReference type="Proteomes" id="UP001208017">
    <property type="component" value="Unassembled WGS sequence"/>
</dbReference>
<protein>
    <submittedName>
        <fullName evidence="2">Uncharacterized protein</fullName>
    </submittedName>
</protein>
<feature type="transmembrane region" description="Helical" evidence="1">
    <location>
        <begin position="29"/>
        <end position="49"/>
    </location>
</feature>
<comment type="caution">
    <text evidence="2">The sequence shown here is derived from an EMBL/GenBank/DDBJ whole genome shotgun (WGS) entry which is preliminary data.</text>
</comment>
<organism evidence="2 3">
    <name type="scientific">Tumebacillus lacus</name>
    <dbReference type="NCBI Taxonomy" id="2995335"/>
    <lineage>
        <taxon>Bacteria</taxon>
        <taxon>Bacillati</taxon>
        <taxon>Bacillota</taxon>
        <taxon>Bacilli</taxon>
        <taxon>Bacillales</taxon>
        <taxon>Alicyclobacillaceae</taxon>
        <taxon>Tumebacillus</taxon>
    </lineage>
</organism>
<sequence>MSTALFVLVYFSLQWWLEATFDVMRVHPLLTYLTSFLILAPLYWLYLEYFSPAARWSRRLDRLHAEIEAADRRREQFGPESEIYVFETEVMKRLLAERDAWLAKRVKKRTYRQG</sequence>
<keyword evidence="1" id="KW-1133">Transmembrane helix</keyword>
<accession>A0ABT3WYU5</accession>
<proteinExistence type="predicted"/>
<dbReference type="RefSeq" id="WP_267149912.1">
    <property type="nucleotide sequence ID" value="NZ_JAPMLT010000001.1"/>
</dbReference>
<reference evidence="2 3" key="1">
    <citation type="submission" date="2022-11" db="EMBL/GenBank/DDBJ databases">
        <title>Study of microbial diversity in lake waters.</title>
        <authorList>
            <person name="Zhang J."/>
        </authorList>
    </citation>
    <scope>NUCLEOTIDE SEQUENCE [LARGE SCALE GENOMIC DNA]</scope>
    <source>
        <strain evidence="2 3">DT12</strain>
    </source>
</reference>
<gene>
    <name evidence="2" type="ORF">OS242_01640</name>
</gene>
<keyword evidence="1" id="KW-0812">Transmembrane</keyword>
<dbReference type="EMBL" id="JAPMLT010000001">
    <property type="protein sequence ID" value="MCX7568672.1"/>
    <property type="molecule type" value="Genomic_DNA"/>
</dbReference>
<evidence type="ECO:0000256" key="1">
    <source>
        <dbReference type="SAM" id="Phobius"/>
    </source>
</evidence>
<keyword evidence="3" id="KW-1185">Reference proteome</keyword>
<evidence type="ECO:0000313" key="2">
    <source>
        <dbReference type="EMBL" id="MCX7568672.1"/>
    </source>
</evidence>
<keyword evidence="1" id="KW-0472">Membrane</keyword>